<dbReference type="HOGENOM" id="CLU_066664_0_0_1"/>
<organism evidence="2 3">
    <name type="scientific">Cladophialophora psammophila CBS 110553</name>
    <dbReference type="NCBI Taxonomy" id="1182543"/>
    <lineage>
        <taxon>Eukaryota</taxon>
        <taxon>Fungi</taxon>
        <taxon>Dikarya</taxon>
        <taxon>Ascomycota</taxon>
        <taxon>Pezizomycotina</taxon>
        <taxon>Eurotiomycetes</taxon>
        <taxon>Chaetothyriomycetidae</taxon>
        <taxon>Chaetothyriales</taxon>
        <taxon>Herpotrichiellaceae</taxon>
        <taxon>Cladophialophora</taxon>
    </lineage>
</organism>
<reference evidence="2 3" key="1">
    <citation type="submission" date="2013-03" db="EMBL/GenBank/DDBJ databases">
        <title>The Genome Sequence of Cladophialophora psammophila CBS 110553.</title>
        <authorList>
            <consortium name="The Broad Institute Genomics Platform"/>
            <person name="Cuomo C."/>
            <person name="de Hoog S."/>
            <person name="Gorbushina A."/>
            <person name="Walker B."/>
            <person name="Young S.K."/>
            <person name="Zeng Q."/>
            <person name="Gargeya S."/>
            <person name="Fitzgerald M."/>
            <person name="Haas B."/>
            <person name="Abouelleil A."/>
            <person name="Allen A.W."/>
            <person name="Alvarado L."/>
            <person name="Arachchi H.M."/>
            <person name="Berlin A.M."/>
            <person name="Chapman S.B."/>
            <person name="Gainer-Dewar J."/>
            <person name="Goldberg J."/>
            <person name="Griggs A."/>
            <person name="Gujja S."/>
            <person name="Hansen M."/>
            <person name="Howarth C."/>
            <person name="Imamovic A."/>
            <person name="Ireland A."/>
            <person name="Larimer J."/>
            <person name="McCowan C."/>
            <person name="Murphy C."/>
            <person name="Pearson M."/>
            <person name="Poon T.W."/>
            <person name="Priest M."/>
            <person name="Roberts A."/>
            <person name="Saif S."/>
            <person name="Shea T."/>
            <person name="Sisk P."/>
            <person name="Sykes S."/>
            <person name="Wortman J."/>
            <person name="Nusbaum C."/>
            <person name="Birren B."/>
        </authorList>
    </citation>
    <scope>NUCLEOTIDE SEQUENCE [LARGE SCALE GENOMIC DNA]</scope>
    <source>
        <strain evidence="2 3">CBS 110553</strain>
    </source>
</reference>
<sequence length="340" mass="37749">MAESEAASSDQWQEAMLEACSAGRLDELQILFNEHGIKHGSPATRYYERTPESAPTTSTLFAAAISHGHQPIVRFRYSVYPEVEIGDGAIPGALLEPPLDPDMLKLVCSHTPEIAFLEYEDHMTSLLRKACEGGADNAPFIHVLLDHGALDKMTLNYTSRMGGPLTRAVECGQPIDVISKMARDTPHLDFPIKSALFHRRADVLDVLLSEKRTRGRSSSLHLPRARWWLEGEKNKDMTDVLERHIKSCERQLAESPQRGLQSTRKGDAKQWWPFGATGTETKGKTKDQSSPTAVESDGPSKSWCPLSKKGNKLESADAQHHEKMKRVDYSSSDEDTGKDG</sequence>
<keyword evidence="3" id="KW-1185">Reference proteome</keyword>
<dbReference type="OrthoDB" id="4142803at2759"/>
<evidence type="ECO:0008006" key="4">
    <source>
        <dbReference type="Google" id="ProtNLM"/>
    </source>
</evidence>
<dbReference type="GeneID" id="19196862"/>
<evidence type="ECO:0000313" key="2">
    <source>
        <dbReference type="EMBL" id="EXJ59551.1"/>
    </source>
</evidence>
<proteinExistence type="predicted"/>
<evidence type="ECO:0000256" key="1">
    <source>
        <dbReference type="SAM" id="MobiDB-lite"/>
    </source>
</evidence>
<dbReference type="Proteomes" id="UP000019471">
    <property type="component" value="Unassembled WGS sequence"/>
</dbReference>
<gene>
    <name evidence="2" type="ORF">A1O5_12176</name>
</gene>
<dbReference type="RefSeq" id="XP_007750935.1">
    <property type="nucleotide sequence ID" value="XM_007752745.1"/>
</dbReference>
<feature type="compositionally biased region" description="Basic and acidic residues" evidence="1">
    <location>
        <begin position="311"/>
        <end position="328"/>
    </location>
</feature>
<name>W9W4T9_9EURO</name>
<evidence type="ECO:0000313" key="3">
    <source>
        <dbReference type="Proteomes" id="UP000019471"/>
    </source>
</evidence>
<accession>W9W4T9</accession>
<feature type="region of interest" description="Disordered" evidence="1">
    <location>
        <begin position="250"/>
        <end position="340"/>
    </location>
</feature>
<protein>
    <recommendedName>
        <fullName evidence="4">Ankyrin repeat protein</fullName>
    </recommendedName>
</protein>
<dbReference type="EMBL" id="AMGX01000031">
    <property type="protein sequence ID" value="EXJ59551.1"/>
    <property type="molecule type" value="Genomic_DNA"/>
</dbReference>
<comment type="caution">
    <text evidence="2">The sequence shown here is derived from an EMBL/GenBank/DDBJ whole genome shotgun (WGS) entry which is preliminary data.</text>
</comment>
<dbReference type="STRING" id="1182543.W9W4T9"/>
<dbReference type="AlphaFoldDB" id="W9W4T9"/>